<name>A0A5J4KJA1_9CHLR</name>
<evidence type="ECO:0000313" key="1">
    <source>
        <dbReference type="EMBL" id="GER87885.1"/>
    </source>
</evidence>
<sequence length="201" mass="22616">MFCAIDIDGTIAMGGIPGDLRANMNYFKELGIPLPDDITDFPTLLHHPYVIPLHSALPGAIWGVAHVATMGSVGYFTVRKHADSQQQSLIYEATQQWLRQKAFPNPMQVVLCNSVLHKLIKLYEQEKDNQEPFVLIDDKWSQVVQHFDAVFSEDHRQMGQAIKERLTLLAYGVSVVPAVTNGLRLVPLPSWDHIVDIHFCS</sequence>
<evidence type="ECO:0000313" key="2">
    <source>
        <dbReference type="Proteomes" id="UP000326912"/>
    </source>
</evidence>
<gene>
    <name evidence="1" type="ORF">KDW_20470</name>
</gene>
<keyword evidence="2" id="KW-1185">Reference proteome</keyword>
<organism evidence="1 2">
    <name type="scientific">Dictyobacter vulcani</name>
    <dbReference type="NCBI Taxonomy" id="2607529"/>
    <lineage>
        <taxon>Bacteria</taxon>
        <taxon>Bacillati</taxon>
        <taxon>Chloroflexota</taxon>
        <taxon>Ktedonobacteria</taxon>
        <taxon>Ktedonobacterales</taxon>
        <taxon>Dictyobacteraceae</taxon>
        <taxon>Dictyobacter</taxon>
    </lineage>
</organism>
<dbReference type="Proteomes" id="UP000326912">
    <property type="component" value="Unassembled WGS sequence"/>
</dbReference>
<evidence type="ECO:0008006" key="3">
    <source>
        <dbReference type="Google" id="ProtNLM"/>
    </source>
</evidence>
<dbReference type="EMBL" id="BKZW01000001">
    <property type="protein sequence ID" value="GER87885.1"/>
    <property type="molecule type" value="Genomic_DNA"/>
</dbReference>
<reference evidence="1 2" key="1">
    <citation type="submission" date="2019-10" db="EMBL/GenBank/DDBJ databases">
        <title>Dictyobacter vulcani sp. nov., within the class Ktedonobacteria, isolated from soil of volcanic Mt. Zao.</title>
        <authorList>
            <person name="Zheng Y."/>
            <person name="Wang C.M."/>
            <person name="Sakai Y."/>
            <person name="Abe K."/>
            <person name="Yokota A."/>
            <person name="Yabe S."/>
        </authorList>
    </citation>
    <scope>NUCLEOTIDE SEQUENCE [LARGE SCALE GENOMIC DNA]</scope>
    <source>
        <strain evidence="1 2">W12</strain>
    </source>
</reference>
<proteinExistence type="predicted"/>
<comment type="caution">
    <text evidence="1">The sequence shown here is derived from an EMBL/GenBank/DDBJ whole genome shotgun (WGS) entry which is preliminary data.</text>
</comment>
<accession>A0A5J4KJA1</accession>
<protein>
    <recommendedName>
        <fullName evidence="3">Haloacid dehalogenase</fullName>
    </recommendedName>
</protein>
<dbReference type="AlphaFoldDB" id="A0A5J4KJA1"/>
<dbReference type="RefSeq" id="WP_151755838.1">
    <property type="nucleotide sequence ID" value="NZ_BKZW01000001.1"/>
</dbReference>